<feature type="transmembrane region" description="Helical" evidence="1">
    <location>
        <begin position="23"/>
        <end position="44"/>
    </location>
</feature>
<evidence type="ECO:0000313" key="2">
    <source>
        <dbReference type="EMBL" id="POA98053.1"/>
    </source>
</evidence>
<sequence>MGGTQMTYTISTADIDLIVRATMFYTISMAITFGMAFGMAFVFGKSITEYVYNKYLRQRVYRVAFRINRKFMRIRRGQLK</sequence>
<protein>
    <submittedName>
        <fullName evidence="2">Uncharacterized protein</fullName>
    </submittedName>
</protein>
<dbReference type="AlphaFoldDB" id="A0A2K4MLU2"/>
<keyword evidence="1" id="KW-1133">Transmembrane helix</keyword>
<evidence type="ECO:0000256" key="1">
    <source>
        <dbReference type="SAM" id="Phobius"/>
    </source>
</evidence>
<keyword evidence="1" id="KW-0472">Membrane</keyword>
<dbReference type="Proteomes" id="UP000236416">
    <property type="component" value="Unassembled WGS sequence"/>
</dbReference>
<comment type="caution">
    <text evidence="2">The sequence shown here is derived from an EMBL/GenBank/DDBJ whole genome shotgun (WGS) entry which is preliminary data.</text>
</comment>
<keyword evidence="3" id="KW-1185">Reference proteome</keyword>
<keyword evidence="1" id="KW-0812">Transmembrane</keyword>
<reference evidence="2 3" key="1">
    <citation type="submission" date="2018-01" db="EMBL/GenBank/DDBJ databases">
        <title>Genomic Sequence of Chromobacterium MWU13-2610 from wild cranberry bogs within the Cape Cod National Seashore.</title>
        <authorList>
            <person name="O'Hara-Hanley K."/>
            <person name="Soby S."/>
            <person name="Harrison A."/>
        </authorList>
    </citation>
    <scope>NUCLEOTIDE SEQUENCE [LARGE SCALE GENOMIC DNA]</scope>
    <source>
        <strain evidence="2 3">MWU13-2610</strain>
    </source>
</reference>
<proteinExistence type="predicted"/>
<evidence type="ECO:0000313" key="3">
    <source>
        <dbReference type="Proteomes" id="UP000236416"/>
    </source>
</evidence>
<gene>
    <name evidence="2" type="ORF">C2134_13605</name>
</gene>
<organism evidence="2 3">
    <name type="scientific">Chromobacterium sinusclupearum</name>
    <dbReference type="NCBI Taxonomy" id="2077146"/>
    <lineage>
        <taxon>Bacteria</taxon>
        <taxon>Pseudomonadati</taxon>
        <taxon>Pseudomonadota</taxon>
        <taxon>Betaproteobacteria</taxon>
        <taxon>Neisseriales</taxon>
        <taxon>Chromobacteriaceae</taxon>
        <taxon>Chromobacterium</taxon>
    </lineage>
</organism>
<name>A0A2K4MLU2_9NEIS</name>
<dbReference type="EMBL" id="PPTF01000065">
    <property type="protein sequence ID" value="POA98053.1"/>
    <property type="molecule type" value="Genomic_DNA"/>
</dbReference>
<accession>A0A2K4MLU2</accession>